<dbReference type="GO" id="GO:0003676">
    <property type="term" value="F:nucleic acid binding"/>
    <property type="evidence" value="ECO:0007669"/>
    <property type="project" value="InterPro"/>
</dbReference>
<dbReference type="PANTHER" id="PTHR17550">
    <property type="entry name" value="E3 UBIQUITIN-PROTEIN LIGASE TTC3"/>
    <property type="match status" value="1"/>
</dbReference>
<organism evidence="3 4">
    <name type="scientific">Buteo japonicus</name>
    <dbReference type="NCBI Taxonomy" id="224669"/>
    <lineage>
        <taxon>Eukaryota</taxon>
        <taxon>Metazoa</taxon>
        <taxon>Chordata</taxon>
        <taxon>Craniata</taxon>
        <taxon>Vertebrata</taxon>
        <taxon>Euteleostomi</taxon>
        <taxon>Archelosauria</taxon>
        <taxon>Archosauria</taxon>
        <taxon>Dinosauria</taxon>
        <taxon>Saurischia</taxon>
        <taxon>Theropoda</taxon>
        <taxon>Coelurosauria</taxon>
        <taxon>Aves</taxon>
        <taxon>Neognathae</taxon>
        <taxon>Neoaves</taxon>
        <taxon>Telluraves</taxon>
        <taxon>Accipitrimorphae</taxon>
        <taxon>Accipitriformes</taxon>
        <taxon>Accipitridae</taxon>
        <taxon>Accipitrinae</taxon>
        <taxon>Buteo</taxon>
    </lineage>
</organism>
<reference evidence="3" key="2">
    <citation type="submission" date="2025-09" db="UniProtKB">
        <authorList>
            <consortium name="Ensembl"/>
        </authorList>
    </citation>
    <scope>IDENTIFICATION</scope>
</reference>
<evidence type="ECO:0000313" key="4">
    <source>
        <dbReference type="Proteomes" id="UP000694555"/>
    </source>
</evidence>
<dbReference type="PANTHER" id="PTHR17550:SF7">
    <property type="entry name" value="RNA-BINDING PROTEIN 44"/>
    <property type="match status" value="1"/>
</dbReference>
<name>A0A8C0BFW7_9AVES</name>
<dbReference type="Ensembl" id="ENSBJAT00000016850.1">
    <property type="protein sequence ID" value="ENSBJAP00000016401.1"/>
    <property type="gene ID" value="ENSBJAG00000010858.1"/>
</dbReference>
<evidence type="ECO:0000259" key="2">
    <source>
        <dbReference type="Pfam" id="PF24905"/>
    </source>
</evidence>
<reference evidence="3" key="1">
    <citation type="submission" date="2025-08" db="UniProtKB">
        <authorList>
            <consortium name="Ensembl"/>
        </authorList>
    </citation>
    <scope>IDENTIFICATION</scope>
</reference>
<dbReference type="Proteomes" id="UP000694555">
    <property type="component" value="Unplaced"/>
</dbReference>
<dbReference type="Pfam" id="PF24905">
    <property type="entry name" value="TTC3_9th"/>
    <property type="match status" value="1"/>
</dbReference>
<sequence>MKCLSKWILFSYMHFNRCNGNAELRSSLMLVLQEVKKNYSSMRMKIKMGIPLNVLPPLSVEMKLFSISSSYVPCCVKTEERNEYWFDAKEELTVADFSVISEETKKQEKQDTVDLRGEVVCFKLPYLIMGDLRSHLQKYQISDTLTSVDSSNYRYINISFTYTNKAKLAVEEMNQKKIKGKPVSVELVDTSSQNKYLVSQVLTSKLWHENQPVDNSQRNHQDKTLASASNSVKAPDDTGENFLQKTSAPFSTNSYDAFISPNTLNLSSFTKLMKKLQEIHPEASRDKIVDALLEVRRNNKGILSGLSINSIAERTSVILRKSMPSCGWEKQCK</sequence>
<accession>A0A8C0BFW7</accession>
<dbReference type="InterPro" id="IPR035979">
    <property type="entry name" value="RBD_domain_sf"/>
</dbReference>
<feature type="domain" description="TTC3/DZIP3/RBM44-like helical" evidence="2">
    <location>
        <begin position="268"/>
        <end position="316"/>
    </location>
</feature>
<protein>
    <recommendedName>
        <fullName evidence="2">TTC3/DZIP3/RBM44-like helical domain-containing protein</fullName>
    </recommendedName>
</protein>
<proteinExistence type="predicted"/>
<dbReference type="InterPro" id="IPR056870">
    <property type="entry name" value="TTC3/DZIP3/RBM44-like_helical"/>
</dbReference>
<evidence type="ECO:0000313" key="3">
    <source>
        <dbReference type="Ensembl" id="ENSBJAP00000016401.1"/>
    </source>
</evidence>
<dbReference type="SUPFAM" id="SSF54928">
    <property type="entry name" value="RNA-binding domain, RBD"/>
    <property type="match status" value="1"/>
</dbReference>
<evidence type="ECO:0000256" key="1">
    <source>
        <dbReference type="SAM" id="MobiDB-lite"/>
    </source>
</evidence>
<feature type="region of interest" description="Disordered" evidence="1">
    <location>
        <begin position="212"/>
        <end position="245"/>
    </location>
</feature>
<keyword evidence="4" id="KW-1185">Reference proteome</keyword>
<dbReference type="AlphaFoldDB" id="A0A8C0BFW7"/>